<name>A0ABU7KB15_9ACTN</name>
<reference evidence="1 2" key="1">
    <citation type="submission" date="2023-08" db="EMBL/GenBank/DDBJ databases">
        <authorList>
            <person name="Girao M."/>
            <person name="Carvalho M.F."/>
        </authorList>
    </citation>
    <scope>NUCLEOTIDE SEQUENCE [LARGE SCALE GENOMIC DNA]</scope>
    <source>
        <strain evidence="1 2">CT-R113</strain>
    </source>
</reference>
<evidence type="ECO:0000313" key="1">
    <source>
        <dbReference type="EMBL" id="MEE2039428.1"/>
    </source>
</evidence>
<protein>
    <recommendedName>
        <fullName evidence="3">DivIVA domain-containing protein</fullName>
    </recommendedName>
</protein>
<evidence type="ECO:0008006" key="3">
    <source>
        <dbReference type="Google" id="ProtNLM"/>
    </source>
</evidence>
<proteinExistence type="predicted"/>
<dbReference type="RefSeq" id="WP_330093196.1">
    <property type="nucleotide sequence ID" value="NZ_JAUZMY010000019.1"/>
</dbReference>
<dbReference type="EMBL" id="JAUZMY010000019">
    <property type="protein sequence ID" value="MEE2039428.1"/>
    <property type="molecule type" value="Genomic_DNA"/>
</dbReference>
<sequence>MTSPEPPPPLPAFPVFDVVLRGFNRAQVDDLLHRTASTLAVLTGSPLHSDAPFPFPRATEEEPPAPISAAELGQARLDLALRGYDRTQVQDVLHHLVDLLSDAESRASRG</sequence>
<gene>
    <name evidence="1" type="ORF">Q8791_19600</name>
</gene>
<accession>A0ABU7KB15</accession>
<evidence type="ECO:0000313" key="2">
    <source>
        <dbReference type="Proteomes" id="UP001356095"/>
    </source>
</evidence>
<comment type="caution">
    <text evidence="1">The sequence shown here is derived from an EMBL/GenBank/DDBJ whole genome shotgun (WGS) entry which is preliminary data.</text>
</comment>
<organism evidence="1 2">
    <name type="scientific">Nocardiopsis codii</name>
    <dbReference type="NCBI Taxonomy" id="3065942"/>
    <lineage>
        <taxon>Bacteria</taxon>
        <taxon>Bacillati</taxon>
        <taxon>Actinomycetota</taxon>
        <taxon>Actinomycetes</taxon>
        <taxon>Streptosporangiales</taxon>
        <taxon>Nocardiopsidaceae</taxon>
        <taxon>Nocardiopsis</taxon>
    </lineage>
</organism>
<keyword evidence="2" id="KW-1185">Reference proteome</keyword>
<dbReference type="Proteomes" id="UP001356095">
    <property type="component" value="Unassembled WGS sequence"/>
</dbReference>